<protein>
    <recommendedName>
        <fullName evidence="3">Transcriptional regulator</fullName>
    </recommendedName>
</protein>
<dbReference type="EMBL" id="MKJU01000035">
    <property type="protein sequence ID" value="OHU87157.1"/>
    <property type="molecule type" value="Genomic_DNA"/>
</dbReference>
<dbReference type="AlphaFoldDB" id="A0A1S1MPL7"/>
<accession>A0A1S1MPL7</accession>
<dbReference type="STRING" id="1859457.BET10_00655"/>
<dbReference type="PIRSF" id="PIRSF010372">
    <property type="entry name" value="PaiB"/>
    <property type="match status" value="1"/>
</dbReference>
<name>A0A1S1MPL7_9GAMM</name>
<evidence type="ECO:0000313" key="1">
    <source>
        <dbReference type="EMBL" id="OHU87157.1"/>
    </source>
</evidence>
<organism evidence="1 2">
    <name type="scientific">Pseudoalteromonas amylolytica</name>
    <dbReference type="NCBI Taxonomy" id="1859457"/>
    <lineage>
        <taxon>Bacteria</taxon>
        <taxon>Pseudomonadati</taxon>
        <taxon>Pseudomonadota</taxon>
        <taxon>Gammaproteobacteria</taxon>
        <taxon>Alteromonadales</taxon>
        <taxon>Pseudoalteromonadaceae</taxon>
        <taxon>Pseudoalteromonas</taxon>
    </lineage>
</organism>
<dbReference type="Gene3D" id="2.30.110.10">
    <property type="entry name" value="Electron Transport, Fmn-binding Protein, Chain A"/>
    <property type="match status" value="1"/>
</dbReference>
<dbReference type="OrthoDB" id="9794948at2"/>
<dbReference type="InterPro" id="IPR012349">
    <property type="entry name" value="Split_barrel_FMN-bd"/>
</dbReference>
<dbReference type="PANTHER" id="PTHR35802">
    <property type="entry name" value="PROTEASE SYNTHASE AND SPORULATION PROTEIN PAI 2"/>
    <property type="match status" value="1"/>
</dbReference>
<dbReference type="Pfam" id="PF04299">
    <property type="entry name" value="FMN_bind_2"/>
    <property type="match status" value="1"/>
</dbReference>
<dbReference type="SUPFAM" id="SSF50475">
    <property type="entry name" value="FMN-binding split barrel"/>
    <property type="match status" value="1"/>
</dbReference>
<dbReference type="RefSeq" id="WP_070987669.1">
    <property type="nucleotide sequence ID" value="NZ_MKJU01000035.1"/>
</dbReference>
<proteinExistence type="predicted"/>
<keyword evidence="2" id="KW-1185">Reference proteome</keyword>
<sequence length="211" mass="24363">MYPARYFQEQHLERLLSLVQQSPLASILFDNHLSGLNEVVYTPLVFDEAKWVFIGHVVKSNPLVQQNDSMVKLLFHGPNGYISPSHSEALTLPSWLYANVQIEGRFELVADHQLKRDMMTQITDHFEREFHDPWLVSSLETNKLDTLFKHIAFFTISIEQWHGNFKLSQNKSPKVKAQIMQSLKTRGNEALSELVGSYIDDEDTNNKVANY</sequence>
<dbReference type="PANTHER" id="PTHR35802:SF1">
    <property type="entry name" value="PROTEASE SYNTHASE AND SPORULATION PROTEIN PAI 2"/>
    <property type="match status" value="1"/>
</dbReference>
<comment type="caution">
    <text evidence="1">The sequence shown here is derived from an EMBL/GenBank/DDBJ whole genome shotgun (WGS) entry which is preliminary data.</text>
</comment>
<evidence type="ECO:0000313" key="2">
    <source>
        <dbReference type="Proteomes" id="UP000179786"/>
    </source>
</evidence>
<gene>
    <name evidence="1" type="ORF">BET10_00655</name>
</gene>
<dbReference type="InterPro" id="IPR007396">
    <property type="entry name" value="TR_PAI2-type"/>
</dbReference>
<reference evidence="1 2" key="1">
    <citation type="submission" date="2016-09" db="EMBL/GenBank/DDBJ databases">
        <title>Pseudoalteromonas amylolytica sp. nov., isolated from the surface seawater.</title>
        <authorList>
            <person name="Wu Y.-H."/>
            <person name="Cheng H."/>
            <person name="Jin X.-B."/>
            <person name="Wang C.-S."/>
            <person name="Xu X.-W."/>
        </authorList>
    </citation>
    <scope>NUCLEOTIDE SEQUENCE [LARGE SCALE GENOMIC DNA]</scope>
    <source>
        <strain evidence="1 2">JW1</strain>
    </source>
</reference>
<dbReference type="Proteomes" id="UP000179786">
    <property type="component" value="Unassembled WGS sequence"/>
</dbReference>
<evidence type="ECO:0008006" key="3">
    <source>
        <dbReference type="Google" id="ProtNLM"/>
    </source>
</evidence>